<reference evidence="8 9" key="1">
    <citation type="submission" date="2015-08" db="EMBL/GenBank/DDBJ databases">
        <title>Emmonsia species relationships and genome sequence.</title>
        <authorList>
            <person name="Cuomo C.A."/>
            <person name="Schwartz I.S."/>
            <person name="Kenyon C."/>
            <person name="De Hoog G.S."/>
            <person name="Govender N.P."/>
            <person name="Botha A."/>
            <person name="Moreno L."/>
            <person name="De Vries M."/>
            <person name="Munoz J.F."/>
            <person name="Stielow J.B."/>
        </authorList>
    </citation>
    <scope>NUCLEOTIDE SEQUENCE [LARGE SCALE GENOMIC DNA]</scope>
    <source>
        <strain evidence="8 9">EI222</strain>
    </source>
</reference>
<keyword evidence="5" id="KW-0496">Mitochondrion</keyword>
<dbReference type="GO" id="GO:0005739">
    <property type="term" value="C:mitochondrion"/>
    <property type="evidence" value="ECO:0007669"/>
    <property type="project" value="UniProtKB-SubCell"/>
</dbReference>
<feature type="domain" description="Aminoglycoside phosphotransferase" evidence="7">
    <location>
        <begin position="65"/>
        <end position="326"/>
    </location>
</feature>
<evidence type="ECO:0000313" key="9">
    <source>
        <dbReference type="Proteomes" id="UP000242791"/>
    </source>
</evidence>
<gene>
    <name evidence="8" type="ORF">ACJ73_04913</name>
</gene>
<keyword evidence="4" id="KW-0809">Transit peptide</keyword>
<comment type="subcellular location">
    <subcellularLocation>
        <location evidence="1">Mitochondrion</location>
    </subcellularLocation>
</comment>
<dbReference type="InterPro" id="IPR051035">
    <property type="entry name" value="Mito_inheritance_9"/>
</dbReference>
<keyword evidence="9" id="KW-1185">Reference proteome</keyword>
<dbReference type="PANTHER" id="PTHR36091:SF1">
    <property type="entry name" value="ALTERED INHERITANCE OF MITOCHONDRIA PROTEIN 9, MITOCHONDRIAL"/>
    <property type="match status" value="1"/>
</dbReference>
<dbReference type="SUPFAM" id="SSF56112">
    <property type="entry name" value="Protein kinase-like (PK-like)"/>
    <property type="match status" value="1"/>
</dbReference>
<comment type="caution">
    <text evidence="8">The sequence shown here is derived from an EMBL/GenBank/DDBJ whole genome shotgun (WGS) entry which is preliminary data.</text>
</comment>
<dbReference type="InterPro" id="IPR011009">
    <property type="entry name" value="Kinase-like_dom_sf"/>
</dbReference>
<dbReference type="PANTHER" id="PTHR36091">
    <property type="entry name" value="ALTERED INHERITANCE OF MITOCHONDRIA PROTEIN 9, MITOCHONDRIAL"/>
    <property type="match status" value="1"/>
</dbReference>
<dbReference type="Pfam" id="PF01636">
    <property type="entry name" value="APH"/>
    <property type="match status" value="1"/>
</dbReference>
<dbReference type="VEuPathDB" id="FungiDB:ACJ73_04913"/>
<evidence type="ECO:0000313" key="8">
    <source>
        <dbReference type="EMBL" id="OJD23727.1"/>
    </source>
</evidence>
<evidence type="ECO:0000256" key="6">
    <source>
        <dbReference type="ARBA" id="ARBA00031849"/>
    </source>
</evidence>
<dbReference type="Gene3D" id="3.30.200.20">
    <property type="entry name" value="Phosphorylase Kinase, domain 1"/>
    <property type="match status" value="1"/>
</dbReference>
<evidence type="ECO:0000256" key="4">
    <source>
        <dbReference type="ARBA" id="ARBA00022946"/>
    </source>
</evidence>
<evidence type="ECO:0000256" key="1">
    <source>
        <dbReference type="ARBA" id="ARBA00004173"/>
    </source>
</evidence>
<dbReference type="InterPro" id="IPR002575">
    <property type="entry name" value="Aminoglycoside_PTrfase"/>
</dbReference>
<comment type="similarity">
    <text evidence="2">Belongs to the AIM9 family.</text>
</comment>
<evidence type="ECO:0000256" key="5">
    <source>
        <dbReference type="ARBA" id="ARBA00023128"/>
    </source>
</evidence>
<protein>
    <recommendedName>
        <fullName evidence="3">Altered inheritance of mitochondria protein 9, mitochondrial</fullName>
    </recommendedName>
    <alternativeName>
        <fullName evidence="6">Found in mitochondrial proteome protein 29</fullName>
    </alternativeName>
</protein>
<dbReference type="OrthoDB" id="2831558at2759"/>
<dbReference type="Proteomes" id="UP000242791">
    <property type="component" value="Unassembled WGS sequence"/>
</dbReference>
<proteinExistence type="inferred from homology"/>
<accession>A0A1J9R5F5</accession>
<name>A0A1J9R5F5_9EURO</name>
<dbReference type="Gene3D" id="3.90.1200.10">
    <property type="match status" value="1"/>
</dbReference>
<evidence type="ECO:0000256" key="3">
    <source>
        <dbReference type="ARBA" id="ARBA00016197"/>
    </source>
</evidence>
<dbReference type="EMBL" id="LGTZ01000722">
    <property type="protein sequence ID" value="OJD23727.1"/>
    <property type="molecule type" value="Genomic_DNA"/>
</dbReference>
<organism evidence="8 9">
    <name type="scientific">Blastomyces percursus</name>
    <dbReference type="NCBI Taxonomy" id="1658174"/>
    <lineage>
        <taxon>Eukaryota</taxon>
        <taxon>Fungi</taxon>
        <taxon>Dikarya</taxon>
        <taxon>Ascomycota</taxon>
        <taxon>Pezizomycotina</taxon>
        <taxon>Eurotiomycetes</taxon>
        <taxon>Eurotiomycetidae</taxon>
        <taxon>Onygenales</taxon>
        <taxon>Ajellomycetaceae</taxon>
        <taxon>Blastomyces</taxon>
    </lineage>
</organism>
<evidence type="ECO:0000256" key="2">
    <source>
        <dbReference type="ARBA" id="ARBA00005543"/>
    </source>
</evidence>
<evidence type="ECO:0000259" key="7">
    <source>
        <dbReference type="Pfam" id="PF01636"/>
    </source>
</evidence>
<dbReference type="AlphaFoldDB" id="A0A1J9R5F5"/>
<sequence length="518" mass="59231">MTVSKDIDQDELFRYTSGRWLINEKDQLEQRFVKFDIDSLCRQAVSLFSTATECVCIVKMEGNFNKAFLLTMDDGSEVIAKIPCPNAGTPSLTTASEVATLTFLRSRTSIRVPKVLAWSSDPANPVGTEYIFMEKIRGIALAERWETMNTLDRYKIIDQVIEMEKELESMKFPAYGCLFLRESAPQRYQHYPLPRDLDPAELFCVGPFCDRPIWNPGFAKRHRPVSNVVSRASSLEFALSIPQRELDIIMDSKPEVQDCLSRFDESQSLNEYADLLQKTKAVLPHISRHPSVEESADPVLWHTDLHLGNIFVSADDPTTIDGIIDWHSRIFLGPPKNYIPGTDIPGLPDNFEELDSEAKEQAIRDKTLASQSKYYEMSCLGFNKRVYDAMTLDRRLWEPFTCCQLFTNGSLVPLRNSLIRISQDWALLGLPGSPPFLFSEEELKLHKDQVVLYQDMTYLWDMVKTQLCTDASGWVSNELWEITKNINKNLFAMYIESMSEELSPHAASKKWPFPPEDS</sequence>